<feature type="compositionally biased region" description="Polar residues" evidence="4">
    <location>
        <begin position="398"/>
        <end position="418"/>
    </location>
</feature>
<dbReference type="Gene3D" id="3.60.20.10">
    <property type="entry name" value="Glutamine Phosphoribosylpyrophosphate, subunit 1, domain 1"/>
    <property type="match status" value="1"/>
</dbReference>
<dbReference type="CTD" id="54529"/>
<dbReference type="EnsemblMetazoa" id="XM_038200365.1">
    <property type="protein sequence ID" value="XP_038056293.1"/>
    <property type="gene ID" value="LOC119728217"/>
</dbReference>
<name>A0A913ZXB8_PATMI</name>
<dbReference type="SUPFAM" id="SSF52402">
    <property type="entry name" value="Adenine nucleotide alpha hydrolases-like"/>
    <property type="match status" value="1"/>
</dbReference>
<dbReference type="CDD" id="cd01991">
    <property type="entry name" value="Asn_synthase_B_C"/>
    <property type="match status" value="1"/>
</dbReference>
<feature type="domain" description="Asparagine synthetase" evidence="5">
    <location>
        <begin position="739"/>
        <end position="814"/>
    </location>
</feature>
<dbReference type="OMA" id="VASEWKE"/>
<dbReference type="GO" id="GO:0006529">
    <property type="term" value="P:asparagine biosynthetic process"/>
    <property type="evidence" value="ECO:0007669"/>
    <property type="project" value="UniProtKB-KW"/>
</dbReference>
<keyword evidence="2" id="KW-0061">Asparagine biosynthesis</keyword>
<evidence type="ECO:0000256" key="1">
    <source>
        <dbReference type="ARBA" id="ARBA00022605"/>
    </source>
</evidence>
<accession>A0A913ZXB8</accession>
<dbReference type="InterPro" id="IPR014729">
    <property type="entry name" value="Rossmann-like_a/b/a_fold"/>
</dbReference>
<dbReference type="AlphaFoldDB" id="A0A913ZXB8"/>
<feature type="compositionally biased region" description="Polar residues" evidence="4">
    <location>
        <begin position="516"/>
        <end position="531"/>
    </location>
</feature>
<dbReference type="InterPro" id="IPR051857">
    <property type="entry name" value="Asn_synthetase_domain"/>
</dbReference>
<dbReference type="InterPro" id="IPR029055">
    <property type="entry name" value="Ntn_hydrolases_N"/>
</dbReference>
<organism evidence="6 7">
    <name type="scientific">Patiria miniata</name>
    <name type="common">Bat star</name>
    <name type="synonym">Asterina miniata</name>
    <dbReference type="NCBI Taxonomy" id="46514"/>
    <lineage>
        <taxon>Eukaryota</taxon>
        <taxon>Metazoa</taxon>
        <taxon>Echinodermata</taxon>
        <taxon>Eleutherozoa</taxon>
        <taxon>Asterozoa</taxon>
        <taxon>Asteroidea</taxon>
        <taxon>Valvatacea</taxon>
        <taxon>Valvatida</taxon>
        <taxon>Asterinidae</taxon>
        <taxon>Patiria</taxon>
    </lineage>
</organism>
<dbReference type="Proteomes" id="UP000887568">
    <property type="component" value="Unplaced"/>
</dbReference>
<protein>
    <recommendedName>
        <fullName evidence="5">Asparagine synthetase domain-containing protein</fullName>
    </recommendedName>
</protein>
<dbReference type="SUPFAM" id="SSF56235">
    <property type="entry name" value="N-terminal nucleophile aminohydrolases (Ntn hydrolases)"/>
    <property type="match status" value="1"/>
</dbReference>
<dbReference type="InterPro" id="IPR001962">
    <property type="entry name" value="Asn_synthase"/>
</dbReference>
<dbReference type="Gene3D" id="3.40.50.620">
    <property type="entry name" value="HUPs"/>
    <property type="match status" value="1"/>
</dbReference>
<evidence type="ECO:0000256" key="2">
    <source>
        <dbReference type="ARBA" id="ARBA00022888"/>
    </source>
</evidence>
<dbReference type="RefSeq" id="XP_038056293.1">
    <property type="nucleotide sequence ID" value="XM_038200365.1"/>
</dbReference>
<evidence type="ECO:0000256" key="3">
    <source>
        <dbReference type="ARBA" id="ARBA00022962"/>
    </source>
</evidence>
<dbReference type="PANTHER" id="PTHR45937:SF1">
    <property type="entry name" value="ASPARAGINE SYNTHETASE DOMAIN-CONTAINING PROTEIN 1"/>
    <property type="match status" value="1"/>
</dbReference>
<dbReference type="GO" id="GO:0004066">
    <property type="term" value="F:asparagine synthase (glutamine-hydrolyzing) activity"/>
    <property type="evidence" value="ECO:0007669"/>
    <property type="project" value="InterPro"/>
</dbReference>
<sequence>MCGIYCLLAPASYEPCRLHAKLVNSKTYLCVQLYHILKRRGPDSSNDLLKPINTKSADDGQQPAEFHGLFSGHVLHQRGTLTPQPLEDLDGNVLLWNGEIFGGIQVDSDNNDGDLLLTMLQPCQSGQEILSVLSQIKGPWSFIYWQESQHCLWFGRDCLGRRSLLIGCFTDNKQTFAVSSVARRPEITMNERWSEVPADGIYCLDIEQWSKSRALSVQLMLFPWKQDVVSTVENTWSPCTSNQLEEAISSGELQGEPQEEPHSCKVIGPGLNPDVSIITMTACIRSPITPMNWSLPSKTQEIVLSLWAEQRKLQLLENGTWETLLKGSASVTMPSKMDEIHHFEEMRIFNASQSSLPVESKPESLPLRTEHDLVRKSDESVNQLGISSCHRVSGLTADPSSRNLDQERSPSTMANPSASANCANKVMITDEDALPRKELCLGREPRDETRDYSASVTVFECEMIRAVKGLIEILQAAVNRRVFNLPRPNNKSTEHPSSEHPKDAVFQDLKKDNLQNPQSLQSTLGSDPNSHFSRHPVAMTTKHDHDSVTNVRLDCNQHEENSHSEFSTRVAILFSGGIDSMVIATFAERCVPQEESIDLINVAFQRPPKTSGKATTDSKHQKQSYDVPDRLTGRAGLEELRKLSPERHWNFVEVDVTCEELHQMRQERVSDLVYPLQSVMDDSIGCAIWFAARGQGFLATDAGSSPQPYESPAKVVLVGMGADEQLAGYSRHRTKFKSSGWSGLVAEVNMEIRRIGSRNLGRDDRIISDHGREARFPFLDEDVVNYLSSLPIWLKADLRLPRGVGEKLLLRVMARVLGLGMSASLPKRAIQFGSRIAKMENPKEKASHVCNRLLEG</sequence>
<feature type="region of interest" description="Disordered" evidence="4">
    <location>
        <begin position="392"/>
        <end position="418"/>
    </location>
</feature>
<keyword evidence="3" id="KW-0315">Glutamine amidotransferase</keyword>
<evidence type="ECO:0000313" key="7">
    <source>
        <dbReference type="Proteomes" id="UP000887568"/>
    </source>
</evidence>
<dbReference type="GeneID" id="119728217"/>
<dbReference type="Pfam" id="PF00733">
    <property type="entry name" value="Asn_synthase"/>
    <property type="match status" value="1"/>
</dbReference>
<proteinExistence type="predicted"/>
<reference evidence="6" key="1">
    <citation type="submission" date="2022-11" db="UniProtKB">
        <authorList>
            <consortium name="EnsemblMetazoa"/>
        </authorList>
    </citation>
    <scope>IDENTIFICATION</scope>
</reference>
<evidence type="ECO:0000259" key="5">
    <source>
        <dbReference type="Pfam" id="PF00733"/>
    </source>
</evidence>
<dbReference type="CDD" id="cd03766">
    <property type="entry name" value="Gn_AT_II_novel"/>
    <property type="match status" value="1"/>
</dbReference>
<keyword evidence="7" id="KW-1185">Reference proteome</keyword>
<evidence type="ECO:0000256" key="4">
    <source>
        <dbReference type="SAM" id="MobiDB-lite"/>
    </source>
</evidence>
<feature type="region of interest" description="Disordered" evidence="4">
    <location>
        <begin position="516"/>
        <end position="545"/>
    </location>
</feature>
<feature type="region of interest" description="Disordered" evidence="4">
    <location>
        <begin position="354"/>
        <end position="376"/>
    </location>
</feature>
<dbReference type="PANTHER" id="PTHR45937">
    <property type="entry name" value="ASPARAGINE SYNTHETASE DOMAIN-CONTAINING PROTEIN 1"/>
    <property type="match status" value="1"/>
</dbReference>
<keyword evidence="1" id="KW-0028">Amino-acid biosynthesis</keyword>
<evidence type="ECO:0000313" key="6">
    <source>
        <dbReference type="EnsemblMetazoa" id="XP_038056293.1"/>
    </source>
</evidence>
<dbReference type="OrthoDB" id="10252281at2759"/>